<feature type="binding site" evidence="9">
    <location>
        <position position="52"/>
    </location>
    <ligand>
        <name>ATP</name>
        <dbReference type="ChEBI" id="CHEBI:30616"/>
    </ligand>
</feature>
<dbReference type="Gene3D" id="1.10.10.10">
    <property type="entry name" value="Winged helix-like DNA-binding domain superfamily/Winged helix DNA-binding domain"/>
    <property type="match status" value="1"/>
</dbReference>
<feature type="region of interest" description="Head domain (RuvB-H)" evidence="9">
    <location>
        <begin position="237"/>
        <end position="312"/>
    </location>
</feature>
<keyword evidence="5 9" id="KW-0067">ATP-binding</keyword>
<keyword evidence="4 9" id="KW-0378">Hydrolase</keyword>
<feature type="binding site" evidence="9">
    <location>
        <position position="295"/>
    </location>
    <ligand>
        <name>DNA</name>
        <dbReference type="ChEBI" id="CHEBI:16991"/>
    </ligand>
</feature>
<dbReference type="PANTHER" id="PTHR42848">
    <property type="match status" value="1"/>
</dbReference>
<feature type="binding site" evidence="9">
    <location>
        <position position="168"/>
    </location>
    <ligand>
        <name>ATP</name>
        <dbReference type="ChEBI" id="CHEBI:30616"/>
    </ligand>
</feature>
<dbReference type="Pfam" id="PF05491">
    <property type="entry name" value="WHD_RuvB"/>
    <property type="match status" value="1"/>
</dbReference>
<dbReference type="InterPro" id="IPR036390">
    <property type="entry name" value="WH_DNA-bd_sf"/>
</dbReference>
<feature type="binding site" evidence="9">
    <location>
        <position position="8"/>
    </location>
    <ligand>
        <name>ATP</name>
        <dbReference type="ChEBI" id="CHEBI:30616"/>
    </ligand>
</feature>
<keyword evidence="3 9" id="KW-0227">DNA damage</keyword>
<dbReference type="GO" id="GO:0016787">
    <property type="term" value="F:hydrolase activity"/>
    <property type="evidence" value="ECO:0007669"/>
    <property type="project" value="UniProtKB-KW"/>
</dbReference>
<keyword evidence="1 9" id="KW-0963">Cytoplasm</keyword>
<evidence type="ECO:0000259" key="10">
    <source>
        <dbReference type="SMART" id="SM00382"/>
    </source>
</evidence>
<evidence type="ECO:0000256" key="9">
    <source>
        <dbReference type="HAMAP-Rule" id="MF_00016"/>
    </source>
</evidence>
<dbReference type="SUPFAM" id="SSF46785">
    <property type="entry name" value="Winged helix' DNA-binding domain"/>
    <property type="match status" value="1"/>
</dbReference>
<dbReference type="PANTHER" id="PTHR42848:SF1">
    <property type="entry name" value="HOLLIDAY JUNCTION BRANCH MIGRATION COMPLEX SUBUNIT RUVB"/>
    <property type="match status" value="1"/>
</dbReference>
<comment type="function">
    <text evidence="9">The RuvA-RuvB-RuvC complex processes Holliday junction (HJ) DNA during genetic recombination and DNA repair, while the RuvA-RuvB complex plays an important role in the rescue of blocked DNA replication forks via replication fork reversal (RFR). RuvA specifically binds to HJ cruciform DNA, conferring on it an open structure. The RuvB hexamer acts as an ATP-dependent pump, pulling dsDNA into and through the RuvAB complex. RuvB forms 2 homohexamers on either side of HJ DNA bound by 1 or 2 RuvA tetramers; 4 subunits per hexamer contact DNA at a time. Coordinated motions by a converter formed by DNA-disengaged RuvB subunits stimulates ATP hydrolysis and nucleotide exchange. Immobilization of the converter enables RuvB to convert the ATP-contained energy into a lever motion, pulling 2 nucleotides of DNA out of the RuvA tetramer per ATP hydrolyzed, thus driving DNA branch migration. The RuvB motors rotate together with the DNA substrate, which together with the progressing nucleotide cycle form the mechanistic basis for DNA recombination by continuous HJ branch migration. Branch migration allows RuvC to scan DNA until it finds its consensus sequence, where it cleaves and resolves cruciform DNA.</text>
</comment>
<feature type="binding site" evidence="9">
    <location>
        <position position="5"/>
    </location>
    <ligand>
        <name>ATP</name>
        <dbReference type="ChEBI" id="CHEBI:30616"/>
    </ligand>
</feature>
<dbReference type="InterPro" id="IPR003593">
    <property type="entry name" value="AAA+_ATPase"/>
</dbReference>
<dbReference type="InterPro" id="IPR041445">
    <property type="entry name" value="AAA_lid_4"/>
</dbReference>
<comment type="subcellular location">
    <subcellularLocation>
        <location evidence="9">Cytoplasm</location>
    </subcellularLocation>
</comment>
<keyword evidence="11" id="KW-0347">Helicase</keyword>
<dbReference type="InterPro" id="IPR004605">
    <property type="entry name" value="DNA_helicase_Holl-junc_RuvB"/>
</dbReference>
<feature type="binding site" evidence="9">
    <location>
        <position position="53"/>
    </location>
    <ligand>
        <name>ATP</name>
        <dbReference type="ChEBI" id="CHEBI:30616"/>
    </ligand>
</feature>
<evidence type="ECO:0000256" key="4">
    <source>
        <dbReference type="ARBA" id="ARBA00022801"/>
    </source>
</evidence>
<dbReference type="Proteomes" id="UP001207252">
    <property type="component" value="Unassembled WGS sequence"/>
</dbReference>
<keyword evidence="8 9" id="KW-0234">DNA repair</keyword>
<feature type="binding site" evidence="9">
    <location>
        <position position="290"/>
    </location>
    <ligand>
        <name>DNA</name>
        <dbReference type="ChEBI" id="CHEBI:16991"/>
    </ligand>
</feature>
<comment type="similarity">
    <text evidence="9">Belongs to the RuvB family.</text>
</comment>
<protein>
    <recommendedName>
        <fullName evidence="9">Holliday junction branch migration complex subunit RuvB</fullName>
        <ecNumber evidence="9">3.6.4.-</ecNumber>
    </recommendedName>
</protein>
<feature type="binding site" evidence="9">
    <location>
        <position position="49"/>
    </location>
    <ligand>
        <name>ATP</name>
        <dbReference type="ChEBI" id="CHEBI:30616"/>
    </ligand>
</feature>
<dbReference type="EMBL" id="JAOXHJ010000002">
    <property type="protein sequence ID" value="MCV3753966.1"/>
    <property type="molecule type" value="Genomic_DNA"/>
</dbReference>
<dbReference type="HAMAP" id="MF_00016">
    <property type="entry name" value="DNA_HJ_migration_RuvB"/>
    <property type="match status" value="1"/>
</dbReference>
<evidence type="ECO:0000256" key="2">
    <source>
        <dbReference type="ARBA" id="ARBA00022741"/>
    </source>
</evidence>
<feature type="binding site" evidence="9">
    <location>
        <position position="53"/>
    </location>
    <ligand>
        <name>Mg(2+)</name>
        <dbReference type="ChEBI" id="CHEBI:18420"/>
    </ligand>
</feature>
<comment type="caution">
    <text evidence="11">The sequence shown here is derived from an EMBL/GenBank/DDBJ whole genome shotgun (WGS) entry which is preliminary data.</text>
</comment>
<keyword evidence="7 9" id="KW-0233">DNA recombination</keyword>
<evidence type="ECO:0000256" key="7">
    <source>
        <dbReference type="ARBA" id="ARBA00023172"/>
    </source>
</evidence>
<keyword evidence="2 9" id="KW-0547">Nucleotide-binding</keyword>
<dbReference type="RefSeq" id="WP_263817770.1">
    <property type="nucleotide sequence ID" value="NZ_JAOXHJ010000002.1"/>
</dbReference>
<dbReference type="CDD" id="cd00009">
    <property type="entry name" value="AAA"/>
    <property type="match status" value="1"/>
</dbReference>
<dbReference type="InterPro" id="IPR036388">
    <property type="entry name" value="WH-like_DNA-bd_sf"/>
</dbReference>
<reference evidence="11 12" key="1">
    <citation type="journal article" date="2020" name="Int. J. Syst. Evol. Microbiol.">
        <title>Ureaplasma miroungigenitalium sp. nov. isolated from northern elephant seals (Mirounga angustirostris) and Ureaplasma zalophigenitalium sp. nov. isolated from California sea lions (Zalophus californianus).</title>
        <authorList>
            <person name="Volokhov D.V."/>
            <person name="Gulland F.M."/>
            <person name="Gao Y."/>
            <person name="Chizhikov V.E."/>
        </authorList>
    </citation>
    <scope>NUCLEOTIDE SEQUENCE [LARGE SCALE GENOMIC DNA]</scope>
    <source>
        <strain evidence="11 12">CSL7644-GEN</strain>
    </source>
</reference>
<dbReference type="Pfam" id="PF17864">
    <property type="entry name" value="AAA_lid_4"/>
    <property type="match status" value="1"/>
</dbReference>
<dbReference type="Gene3D" id="3.40.50.300">
    <property type="entry name" value="P-loop containing nucleotide triphosphate hydrolases"/>
    <property type="match status" value="1"/>
</dbReference>
<evidence type="ECO:0000256" key="8">
    <source>
        <dbReference type="ARBA" id="ARBA00023204"/>
    </source>
</evidence>
<evidence type="ECO:0000256" key="6">
    <source>
        <dbReference type="ARBA" id="ARBA00023125"/>
    </source>
</evidence>
<dbReference type="Gene3D" id="1.10.8.60">
    <property type="match status" value="1"/>
</dbReference>
<feature type="binding site" evidence="9">
    <location>
        <position position="205"/>
    </location>
    <ligand>
        <name>ATP</name>
        <dbReference type="ChEBI" id="CHEBI:30616"/>
    </ligand>
</feature>
<evidence type="ECO:0000256" key="5">
    <source>
        <dbReference type="ARBA" id="ARBA00022840"/>
    </source>
</evidence>
<dbReference type="Pfam" id="PF05496">
    <property type="entry name" value="RuvB_N"/>
    <property type="match status" value="1"/>
</dbReference>
<feature type="binding site" evidence="9">
    <location>
        <position position="54"/>
    </location>
    <ligand>
        <name>ATP</name>
        <dbReference type="ChEBI" id="CHEBI:30616"/>
    </ligand>
</feature>
<comment type="catalytic activity">
    <reaction evidence="9">
        <text>ATP + H2O = ADP + phosphate + H(+)</text>
        <dbReference type="Rhea" id="RHEA:13065"/>
        <dbReference type="ChEBI" id="CHEBI:15377"/>
        <dbReference type="ChEBI" id="CHEBI:15378"/>
        <dbReference type="ChEBI" id="CHEBI:30616"/>
        <dbReference type="ChEBI" id="CHEBI:43474"/>
        <dbReference type="ChEBI" id="CHEBI:456216"/>
    </reaction>
</comment>
<dbReference type="InterPro" id="IPR008824">
    <property type="entry name" value="RuvB-like_N"/>
</dbReference>
<keyword evidence="6 9" id="KW-0238">DNA-binding</keyword>
<dbReference type="InterPro" id="IPR008823">
    <property type="entry name" value="RuvB_wg_C"/>
</dbReference>
<sequence>MNNSINWRPQKLNDFIGKESLMNDLKTAIIASLQQNKPMDHILFYGYPGVGKTSLAYALANELGVQIHLTQGNLLIKTTDILNLLSLIKENDIVFIDEIHSCPSIVLETLYSIMEDFAIDVHLGRDLNTKTTRLKIPPFTLIAATTAFGKIPQPLEERFGHLYYLSEYNKGEMSAIIYHNAKKLNALLNIEDCMLMANYVKGIPRLAIRLLKRVMDYQFVYPQTSVDEILKKMQMFDDGLSIEDVHYLQVLYKHEEEMGLKTLSQILMTDPQTIETKIEPFLLKNQYIIKNLKGRKISAKGCAFLINNQLQK</sequence>
<dbReference type="InterPro" id="IPR027417">
    <property type="entry name" value="P-loop_NTPase"/>
</dbReference>
<feature type="binding site" evidence="9">
    <location>
        <position position="158"/>
    </location>
    <ligand>
        <name>ATP</name>
        <dbReference type="ChEBI" id="CHEBI:30616"/>
    </ligand>
</feature>
<comment type="caution">
    <text evidence="9">Lacks conserved residue(s) required for the propagation of feature annotation.</text>
</comment>
<keyword evidence="12" id="KW-1185">Reference proteome</keyword>
<gene>
    <name evidence="9 11" type="primary">ruvB</name>
    <name evidence="11" type="ORF">OF365_01110</name>
</gene>
<evidence type="ECO:0000256" key="1">
    <source>
        <dbReference type="ARBA" id="ARBA00022490"/>
    </source>
</evidence>
<dbReference type="GO" id="GO:0003678">
    <property type="term" value="F:DNA helicase activity"/>
    <property type="evidence" value="ECO:0007669"/>
    <property type="project" value="UniProtKB-EC"/>
</dbReference>
<dbReference type="SUPFAM" id="SSF52540">
    <property type="entry name" value="P-loop containing nucleoside triphosphate hydrolases"/>
    <property type="match status" value="1"/>
</dbReference>
<dbReference type="EC" id="3.6.4.-" evidence="9"/>
<feature type="domain" description="AAA+ ATPase" evidence="10">
    <location>
        <begin position="38"/>
        <end position="172"/>
    </location>
</feature>
<proteinExistence type="inferred from homology"/>
<feature type="binding site" evidence="9">
    <location>
        <begin position="115"/>
        <end position="117"/>
    </location>
    <ligand>
        <name>ATP</name>
        <dbReference type="ChEBI" id="CHEBI:30616"/>
    </ligand>
</feature>
<comment type="domain">
    <text evidence="9">Has 3 domains, the large (RuvB-L) and small ATPase (RuvB-S) domains and the C-terminal head (RuvB-H) domain. The head domain binds DNA, while the ATPase domains jointly bind ATP, ADP or are empty depending on the state of the subunit in the translocation cycle. During a single DNA translocation step the structure of each domain remains the same, but their relative positions change.</text>
</comment>
<dbReference type="NCBIfam" id="NF000868">
    <property type="entry name" value="PRK00080.1"/>
    <property type="match status" value="1"/>
</dbReference>
<accession>A0ABT3BP02</accession>
<dbReference type="SMART" id="SM00382">
    <property type="entry name" value="AAA"/>
    <property type="match status" value="1"/>
</dbReference>
<organism evidence="11 12">
    <name type="scientific">Ureaplasma zalophigenitalium</name>
    <dbReference type="NCBI Taxonomy" id="907723"/>
    <lineage>
        <taxon>Bacteria</taxon>
        <taxon>Bacillati</taxon>
        <taxon>Mycoplasmatota</taxon>
        <taxon>Mycoplasmoidales</taxon>
        <taxon>Mycoplasmoidaceae</taxon>
        <taxon>Ureaplasma</taxon>
    </lineage>
</organism>
<evidence type="ECO:0000256" key="3">
    <source>
        <dbReference type="ARBA" id="ARBA00022763"/>
    </source>
</evidence>
<evidence type="ECO:0000313" key="12">
    <source>
        <dbReference type="Proteomes" id="UP001207252"/>
    </source>
</evidence>
<name>A0ABT3BP02_9BACT</name>
<evidence type="ECO:0000313" key="11">
    <source>
        <dbReference type="EMBL" id="MCV3753966.1"/>
    </source>
</evidence>
<comment type="subunit">
    <text evidence="9">Homohexamer. Forms an RuvA(8)-RuvB(12)-Holliday junction (HJ) complex. HJ DNA is sandwiched between 2 RuvA tetramers; dsDNA enters through RuvA and exits via RuvB. An RuvB hexamer assembles on each DNA strand where it exits the tetramer. Each RuvB hexamer is contacted by two RuvA subunits (via domain III) on 2 adjacent RuvB subunits; this complex drives branch migration. In the full resolvosome a probable DNA-RuvA(4)-RuvB(12)-RuvC(2) complex forms which resolves the HJ.</text>
</comment>